<dbReference type="PANTHER" id="PTHR43682:SF1">
    <property type="entry name" value="LACTATE UTILIZATION PROTEIN C"/>
    <property type="match status" value="1"/>
</dbReference>
<dbReference type="InterPro" id="IPR024185">
    <property type="entry name" value="FTHF_cligase-like_sf"/>
</dbReference>
<proteinExistence type="predicted"/>
<evidence type="ECO:0000313" key="3">
    <source>
        <dbReference type="Proteomes" id="UP000178776"/>
    </source>
</evidence>
<dbReference type="PANTHER" id="PTHR43682">
    <property type="entry name" value="LACTATE UTILIZATION PROTEIN C"/>
    <property type="match status" value="1"/>
</dbReference>
<accession>A0A1D9LEF9</accession>
<dbReference type="STRING" id="1108595.BKX93_05875"/>
<dbReference type="RefSeq" id="WP_070979133.1">
    <property type="nucleotide sequence ID" value="NZ_CP017707.1"/>
</dbReference>
<dbReference type="Proteomes" id="UP000178776">
    <property type="component" value="Chromosome"/>
</dbReference>
<dbReference type="AlphaFoldDB" id="A0A1D9LEF9"/>
<dbReference type="SUPFAM" id="SSF100950">
    <property type="entry name" value="NagB/RpiA/CoA transferase-like"/>
    <property type="match status" value="1"/>
</dbReference>
<gene>
    <name evidence="2" type="ORF">BKX93_05875</name>
</gene>
<dbReference type="GeneID" id="68840733"/>
<dbReference type="KEGG" id="cvc:BKX93_05875"/>
<evidence type="ECO:0000259" key="1">
    <source>
        <dbReference type="Pfam" id="PF02589"/>
    </source>
</evidence>
<evidence type="ECO:0000313" key="2">
    <source>
        <dbReference type="EMBL" id="AOZ49574.1"/>
    </source>
</evidence>
<protein>
    <recommendedName>
        <fullName evidence="1">LUD domain-containing protein</fullName>
    </recommendedName>
</protein>
<organism evidence="2 3">
    <name type="scientific">Chromobacterium vaccinii</name>
    <dbReference type="NCBI Taxonomy" id="1108595"/>
    <lineage>
        <taxon>Bacteria</taxon>
        <taxon>Pseudomonadati</taxon>
        <taxon>Pseudomonadota</taxon>
        <taxon>Betaproteobacteria</taxon>
        <taxon>Neisseriales</taxon>
        <taxon>Chromobacteriaceae</taxon>
        <taxon>Chromobacterium</taxon>
    </lineage>
</organism>
<sequence length="232" mass="25525">MSARASILQKLRAAPRQERPRPDLASHFQRFASQDDEIARLRHWAAMMRAVKTDILWTREAEWDAALAGWLAGHPQDSILLSVTPHGRRLAQCLEGRADAPRIVWFEREVDGWKAELFDIAAGFTAARCGIAATGTLALWPDEAEPRTMSLVPPLHIALFDAATLYPDFYSALQGENWAAGMPANALLISGPSKTADIQQTLAYGAHGPRDLLVLAVLPPHIAIHDVEGETR</sequence>
<dbReference type="Gene3D" id="3.40.50.10420">
    <property type="entry name" value="NagB/RpiA/CoA transferase-like"/>
    <property type="match status" value="1"/>
</dbReference>
<dbReference type="InterPro" id="IPR003741">
    <property type="entry name" value="LUD_dom"/>
</dbReference>
<reference evidence="2 3" key="1">
    <citation type="submission" date="2016-10" db="EMBL/GenBank/DDBJ databases">
        <title>Chromobacterium muskegensis sp. nov., an insecticidal bacterium isolated from Sphagnum bogs.</title>
        <authorList>
            <person name="Sparks M.E."/>
            <person name="Blackburn M.B."/>
            <person name="Gundersen-Rindal D.E."/>
            <person name="Mitchell A."/>
            <person name="Farrar R."/>
            <person name="Kuhar D."/>
        </authorList>
    </citation>
    <scope>NUCLEOTIDE SEQUENCE [LARGE SCALE GENOMIC DNA]</scope>
    <source>
        <strain evidence="2 3">21-1</strain>
    </source>
</reference>
<dbReference type="InterPro" id="IPR037171">
    <property type="entry name" value="NagB/RpiA_transferase-like"/>
</dbReference>
<name>A0A1D9LEF9_9NEIS</name>
<dbReference type="EMBL" id="CP017707">
    <property type="protein sequence ID" value="AOZ49574.1"/>
    <property type="molecule type" value="Genomic_DNA"/>
</dbReference>
<feature type="domain" description="LUD" evidence="1">
    <location>
        <begin position="42"/>
        <end position="217"/>
    </location>
</feature>
<dbReference type="Pfam" id="PF02589">
    <property type="entry name" value="LUD_dom"/>
    <property type="match status" value="1"/>
</dbReference>